<feature type="repeat" description="PPR" evidence="2">
    <location>
        <begin position="153"/>
        <end position="187"/>
    </location>
</feature>
<dbReference type="Gene3D" id="1.25.40.10">
    <property type="entry name" value="Tetratricopeptide repeat domain"/>
    <property type="match status" value="5"/>
</dbReference>
<dbReference type="Pfam" id="PF13812">
    <property type="entry name" value="PPR_3"/>
    <property type="match status" value="1"/>
</dbReference>
<organism evidence="3 4">
    <name type="scientific">Vanilla planifolia</name>
    <name type="common">Vanilla</name>
    <dbReference type="NCBI Taxonomy" id="51239"/>
    <lineage>
        <taxon>Eukaryota</taxon>
        <taxon>Viridiplantae</taxon>
        <taxon>Streptophyta</taxon>
        <taxon>Embryophyta</taxon>
        <taxon>Tracheophyta</taxon>
        <taxon>Spermatophyta</taxon>
        <taxon>Magnoliopsida</taxon>
        <taxon>Liliopsida</taxon>
        <taxon>Asparagales</taxon>
        <taxon>Orchidaceae</taxon>
        <taxon>Vanilloideae</taxon>
        <taxon>Vanilleae</taxon>
        <taxon>Vanilla</taxon>
    </lineage>
</organism>
<evidence type="ECO:0000313" key="4">
    <source>
        <dbReference type="Proteomes" id="UP000639772"/>
    </source>
</evidence>
<name>A0A835RU81_VANPL</name>
<proteinExistence type="predicted"/>
<feature type="repeat" description="PPR" evidence="2">
    <location>
        <begin position="512"/>
        <end position="546"/>
    </location>
</feature>
<dbReference type="GO" id="GO:0003723">
    <property type="term" value="F:RNA binding"/>
    <property type="evidence" value="ECO:0007669"/>
    <property type="project" value="InterPro"/>
</dbReference>
<dbReference type="Pfam" id="PF13041">
    <property type="entry name" value="PPR_2"/>
    <property type="match status" value="2"/>
</dbReference>
<dbReference type="GO" id="GO:0009451">
    <property type="term" value="P:RNA modification"/>
    <property type="evidence" value="ECO:0007669"/>
    <property type="project" value="InterPro"/>
</dbReference>
<dbReference type="InterPro" id="IPR002885">
    <property type="entry name" value="PPR_rpt"/>
</dbReference>
<dbReference type="Proteomes" id="UP000639772">
    <property type="component" value="Unassembled WGS sequence"/>
</dbReference>
<dbReference type="OrthoDB" id="1903086at2759"/>
<feature type="repeat" description="PPR" evidence="2">
    <location>
        <begin position="349"/>
        <end position="383"/>
    </location>
</feature>
<dbReference type="Pfam" id="PF20431">
    <property type="entry name" value="E_motif"/>
    <property type="match status" value="1"/>
</dbReference>
<dbReference type="AlphaFoldDB" id="A0A835RU81"/>
<dbReference type="Pfam" id="PF12854">
    <property type="entry name" value="PPR_1"/>
    <property type="match status" value="1"/>
</dbReference>
<dbReference type="NCBIfam" id="TIGR00756">
    <property type="entry name" value="PPR"/>
    <property type="match status" value="7"/>
</dbReference>
<dbReference type="PANTHER" id="PTHR47926">
    <property type="entry name" value="PENTATRICOPEPTIDE REPEAT-CONTAINING PROTEIN"/>
    <property type="match status" value="1"/>
</dbReference>
<feature type="repeat" description="PPR" evidence="2">
    <location>
        <begin position="217"/>
        <end position="251"/>
    </location>
</feature>
<feature type="repeat" description="PPR" evidence="2">
    <location>
        <begin position="411"/>
        <end position="445"/>
    </location>
</feature>
<dbReference type="PANTHER" id="PTHR47926:SF347">
    <property type="entry name" value="PENTATRICOPEPTIDE REPEAT-CONTAINING PROTEIN"/>
    <property type="match status" value="1"/>
</dbReference>
<evidence type="ECO:0000313" key="3">
    <source>
        <dbReference type="EMBL" id="KAG0494535.1"/>
    </source>
</evidence>
<comment type="caution">
    <text evidence="3">The sequence shown here is derived from an EMBL/GenBank/DDBJ whole genome shotgun (WGS) entry which is preliminary data.</text>
</comment>
<reference evidence="3 4" key="1">
    <citation type="journal article" date="2020" name="Nat. Food">
        <title>A phased Vanilla planifolia genome enables genetic improvement of flavour and production.</title>
        <authorList>
            <person name="Hasing T."/>
            <person name="Tang H."/>
            <person name="Brym M."/>
            <person name="Khazi F."/>
            <person name="Huang T."/>
            <person name="Chambers A.H."/>
        </authorList>
    </citation>
    <scope>NUCLEOTIDE SEQUENCE [LARGE SCALE GENOMIC DNA]</scope>
    <source>
        <tissue evidence="3">Leaf</tissue>
    </source>
</reference>
<evidence type="ECO:0008006" key="5">
    <source>
        <dbReference type="Google" id="ProtNLM"/>
    </source>
</evidence>
<dbReference type="InterPro" id="IPR046960">
    <property type="entry name" value="PPR_At4g14850-like_plant"/>
</dbReference>
<dbReference type="PROSITE" id="PS51375">
    <property type="entry name" value="PPR"/>
    <property type="match status" value="6"/>
</dbReference>
<dbReference type="InterPro" id="IPR011990">
    <property type="entry name" value="TPR-like_helical_dom_sf"/>
</dbReference>
<accession>A0A835RU81</accession>
<dbReference type="EMBL" id="JADCNM010000002">
    <property type="protein sequence ID" value="KAG0494535.1"/>
    <property type="molecule type" value="Genomic_DNA"/>
</dbReference>
<dbReference type="Pfam" id="PF01535">
    <property type="entry name" value="PPR"/>
    <property type="match status" value="8"/>
</dbReference>
<keyword evidence="1" id="KW-0677">Repeat</keyword>
<evidence type="ECO:0000256" key="2">
    <source>
        <dbReference type="PROSITE-ProRule" id="PRU00708"/>
    </source>
</evidence>
<sequence length="701" mass="77852">MMNPMSKLAARTTMLKKLTFKSLRQRFHYYVPLQFAVSDCFSSTCQLQRLPETRKPGNSRAFFNSQITQRGRQGNLDEARRIFDNMPFRDVISWTAMLTAYADNGDIRKAREVFEQMPKRNAASWNAMISAYARNPNLLYEAYAVFAAMPCKNSVSYGAIITSFARGGMLLQAEEIYLRMPANWRDPIGSNALISAYLRSGEIEKADRVFRGMVYRDVFTWSLMVDGYCKCGRILEARGTFEAMPVKNVVSWTSIIRGYLDIGNLKEGFGLFSLMRMENVSANSTTLSVLLDACSVFGGIREGTQVHGMVIAMGFEQDTFLGNTMIAMYSRIDCIDAARKIFDAMSKKNVVSWNSIITAYVEQDNTEEAYAFFAVMPEKDVVSWTSMVVGFCKRGLTEESISLFELTPEKDEIGWTAIVSGLVRNGENEIACQWFGKMMREGIKPNPVVLSSILSSMAGLAVLKKATPYHVYVVKLGLDSDIFILSSLISMYSKCGNLSQAYQIFSTITASNLVCINSMISAYAQHGLAWEALDLFKWMLEGGYKPNEVTFLGVLTACSRAGLVQEGNHYFKCMRPVFGIDPGPDHYACMVDMLGRAGLLHEALELVNSIPNGPQSSAWGAMLGASGAHSNLDLAQLAAQQLFELEPNKSAPYAVLSKLYATAGLKEDEESVRMRMHSKGVMKNPGCSWITRDGNALSAHA</sequence>
<evidence type="ECO:0000256" key="1">
    <source>
        <dbReference type="ARBA" id="ARBA00022737"/>
    </source>
</evidence>
<protein>
    <recommendedName>
        <fullName evidence="5">Pentatricopeptide repeat-containing protein</fullName>
    </recommendedName>
</protein>
<gene>
    <name evidence="3" type="ORF">HPP92_005529</name>
</gene>
<dbReference type="FunFam" id="1.25.40.10:FF:000606">
    <property type="entry name" value="Putative pentatricopeptide repeat-containing protein"/>
    <property type="match status" value="1"/>
</dbReference>
<dbReference type="FunFam" id="1.25.40.10:FF:000090">
    <property type="entry name" value="Pentatricopeptide repeat-containing protein, chloroplastic"/>
    <property type="match status" value="1"/>
</dbReference>
<dbReference type="InterPro" id="IPR046848">
    <property type="entry name" value="E_motif"/>
</dbReference>
<feature type="repeat" description="PPR" evidence="2">
    <location>
        <begin position="90"/>
        <end position="124"/>
    </location>
</feature>